<feature type="domain" description="HTH cro/C1-type" evidence="4">
    <location>
        <begin position="26"/>
        <end position="80"/>
    </location>
</feature>
<dbReference type="PANTHER" id="PTHR46797:SF23">
    <property type="entry name" value="HTH-TYPE TRANSCRIPTIONAL REGULATOR SUTR"/>
    <property type="match status" value="1"/>
</dbReference>
<dbReference type="Gene3D" id="1.10.260.40">
    <property type="entry name" value="lambda repressor-like DNA-binding domains"/>
    <property type="match status" value="1"/>
</dbReference>
<dbReference type="PROSITE" id="PS50943">
    <property type="entry name" value="HTH_CROC1"/>
    <property type="match status" value="1"/>
</dbReference>
<dbReference type="InterPro" id="IPR001387">
    <property type="entry name" value="Cro/C1-type_HTH"/>
</dbReference>
<dbReference type="AlphaFoldDB" id="A0A318JQD3"/>
<evidence type="ECO:0000256" key="3">
    <source>
        <dbReference type="ARBA" id="ARBA00023163"/>
    </source>
</evidence>
<dbReference type="GO" id="GO:0005829">
    <property type="term" value="C:cytosol"/>
    <property type="evidence" value="ECO:0007669"/>
    <property type="project" value="TreeGrafter"/>
</dbReference>
<dbReference type="Gene3D" id="2.60.120.10">
    <property type="entry name" value="Jelly Rolls"/>
    <property type="match status" value="1"/>
</dbReference>
<sequence>MSKTVNIMTDPGADAESISAALASRLKQYRKEQKLSLDELSRRAGVSKGMLVEIEKGSANPSIAILCKLAAALGISVADIVNVASAPAIHLIEQADIPVLWRGAHGGSARLLAGSSGPDMVELWRWEMQPGEVFTSPGHPQGTFELFHVEQGTLQLCVGGALSTLHAGMAAVARTDAPHHYANQSDERLLFTMTVAELSPLRSMK</sequence>
<keyword evidence="6" id="KW-1185">Reference proteome</keyword>
<evidence type="ECO:0000259" key="4">
    <source>
        <dbReference type="PROSITE" id="PS50943"/>
    </source>
</evidence>
<accession>A0A318JQD3</accession>
<gene>
    <name evidence="5" type="ORF">DFR38_102127</name>
</gene>
<comment type="caution">
    <text evidence="5">The sequence shown here is derived from an EMBL/GenBank/DDBJ whole genome shotgun (WGS) entry which is preliminary data.</text>
</comment>
<dbReference type="InterPro" id="IPR011051">
    <property type="entry name" value="RmlC_Cupin_sf"/>
</dbReference>
<evidence type="ECO:0000313" key="6">
    <source>
        <dbReference type="Proteomes" id="UP000248395"/>
    </source>
</evidence>
<dbReference type="SMART" id="SM00530">
    <property type="entry name" value="HTH_XRE"/>
    <property type="match status" value="1"/>
</dbReference>
<keyword evidence="1" id="KW-0805">Transcription regulation</keyword>
<dbReference type="GO" id="GO:0003700">
    <property type="term" value="F:DNA-binding transcription factor activity"/>
    <property type="evidence" value="ECO:0007669"/>
    <property type="project" value="TreeGrafter"/>
</dbReference>
<keyword evidence="2" id="KW-0238">DNA-binding</keyword>
<evidence type="ECO:0000256" key="2">
    <source>
        <dbReference type="ARBA" id="ARBA00023125"/>
    </source>
</evidence>
<dbReference type="GO" id="GO:0003677">
    <property type="term" value="F:DNA binding"/>
    <property type="evidence" value="ECO:0007669"/>
    <property type="project" value="UniProtKB-KW"/>
</dbReference>
<dbReference type="SUPFAM" id="SSF51182">
    <property type="entry name" value="RmlC-like cupins"/>
    <property type="match status" value="1"/>
</dbReference>
<dbReference type="Pfam" id="PF07883">
    <property type="entry name" value="Cupin_2"/>
    <property type="match status" value="1"/>
</dbReference>
<evidence type="ECO:0000313" key="5">
    <source>
        <dbReference type="EMBL" id="PXX50478.1"/>
    </source>
</evidence>
<dbReference type="InterPro" id="IPR050807">
    <property type="entry name" value="TransReg_Diox_bact_type"/>
</dbReference>
<keyword evidence="3" id="KW-0804">Transcription</keyword>
<dbReference type="InterPro" id="IPR013096">
    <property type="entry name" value="Cupin_2"/>
</dbReference>
<protein>
    <submittedName>
        <fullName evidence="5">XRE family transcriptional regulator</fullName>
    </submittedName>
</protein>
<reference evidence="5 6" key="1">
    <citation type="submission" date="2018-05" db="EMBL/GenBank/DDBJ databases">
        <title>Genomic Encyclopedia of Type Strains, Phase IV (KMG-IV): sequencing the most valuable type-strain genomes for metagenomic binning, comparative biology and taxonomic classification.</title>
        <authorList>
            <person name="Goeker M."/>
        </authorList>
    </citation>
    <scope>NUCLEOTIDE SEQUENCE [LARGE SCALE GENOMIC DNA]</scope>
    <source>
        <strain evidence="5 6">DSM 25134</strain>
    </source>
</reference>
<dbReference type="CDD" id="cd00093">
    <property type="entry name" value="HTH_XRE"/>
    <property type="match status" value="1"/>
</dbReference>
<dbReference type="Pfam" id="PF01381">
    <property type="entry name" value="HTH_3"/>
    <property type="match status" value="1"/>
</dbReference>
<dbReference type="SUPFAM" id="SSF47413">
    <property type="entry name" value="lambda repressor-like DNA-binding domains"/>
    <property type="match status" value="1"/>
</dbReference>
<dbReference type="CDD" id="cd02209">
    <property type="entry name" value="cupin_XRE_C"/>
    <property type="match status" value="1"/>
</dbReference>
<organism evidence="5 6">
    <name type="scientific">Aquitalea magnusonii</name>
    <dbReference type="NCBI Taxonomy" id="332411"/>
    <lineage>
        <taxon>Bacteria</taxon>
        <taxon>Pseudomonadati</taxon>
        <taxon>Pseudomonadota</taxon>
        <taxon>Betaproteobacteria</taxon>
        <taxon>Neisseriales</taxon>
        <taxon>Chromobacteriaceae</taxon>
        <taxon>Aquitalea</taxon>
    </lineage>
</organism>
<dbReference type="InterPro" id="IPR010982">
    <property type="entry name" value="Lambda_DNA-bd_dom_sf"/>
</dbReference>
<dbReference type="InterPro" id="IPR014710">
    <property type="entry name" value="RmlC-like_jellyroll"/>
</dbReference>
<name>A0A318JQD3_9NEIS</name>
<evidence type="ECO:0000256" key="1">
    <source>
        <dbReference type="ARBA" id="ARBA00023015"/>
    </source>
</evidence>
<dbReference type="OrthoDB" id="9810578at2"/>
<proteinExistence type="predicted"/>
<dbReference type="EMBL" id="QJKC01000002">
    <property type="protein sequence ID" value="PXX50478.1"/>
    <property type="molecule type" value="Genomic_DNA"/>
</dbReference>
<dbReference type="PANTHER" id="PTHR46797">
    <property type="entry name" value="HTH-TYPE TRANSCRIPTIONAL REGULATOR"/>
    <property type="match status" value="1"/>
</dbReference>
<dbReference type="Proteomes" id="UP000248395">
    <property type="component" value="Unassembled WGS sequence"/>
</dbReference>